<comment type="caution">
    <text evidence="2">The sequence shown here is derived from an EMBL/GenBank/DDBJ whole genome shotgun (WGS) entry which is preliminary data.</text>
</comment>
<accession>A0ABQ9H1I8</accession>
<reference evidence="2 3" key="1">
    <citation type="submission" date="2023-02" db="EMBL/GenBank/DDBJ databases">
        <title>LHISI_Scaffold_Assembly.</title>
        <authorList>
            <person name="Stuart O.P."/>
            <person name="Cleave R."/>
            <person name="Magrath M.J.L."/>
            <person name="Mikheyev A.S."/>
        </authorList>
    </citation>
    <scope>NUCLEOTIDE SEQUENCE [LARGE SCALE GENOMIC DNA]</scope>
    <source>
        <strain evidence="2">Daus_M_001</strain>
        <tissue evidence="2">Leg muscle</tissue>
    </source>
</reference>
<feature type="compositionally biased region" description="Basic and acidic residues" evidence="1">
    <location>
        <begin position="1"/>
        <end position="15"/>
    </location>
</feature>
<evidence type="ECO:0000256" key="1">
    <source>
        <dbReference type="SAM" id="MobiDB-lite"/>
    </source>
</evidence>
<dbReference type="Proteomes" id="UP001159363">
    <property type="component" value="Chromosome 7"/>
</dbReference>
<organism evidence="2 3">
    <name type="scientific">Dryococelus australis</name>
    <dbReference type="NCBI Taxonomy" id="614101"/>
    <lineage>
        <taxon>Eukaryota</taxon>
        <taxon>Metazoa</taxon>
        <taxon>Ecdysozoa</taxon>
        <taxon>Arthropoda</taxon>
        <taxon>Hexapoda</taxon>
        <taxon>Insecta</taxon>
        <taxon>Pterygota</taxon>
        <taxon>Neoptera</taxon>
        <taxon>Polyneoptera</taxon>
        <taxon>Phasmatodea</taxon>
        <taxon>Verophasmatodea</taxon>
        <taxon>Anareolatae</taxon>
        <taxon>Phasmatidae</taxon>
        <taxon>Eurycanthinae</taxon>
        <taxon>Dryococelus</taxon>
    </lineage>
</organism>
<sequence>MRGEMGRAGEARENVSDSANRADFSAAVDERLACSPPIKANRVQSPAGSLPDFRKWESCVGLPRWLASFFGDIPLTPSLHSGAEQFSPHFTLISCQDLVTRTEPEEVFPHTIDTPPLPNHTPTYIAGTSTHITVET</sequence>
<keyword evidence="3" id="KW-1185">Reference proteome</keyword>
<protein>
    <submittedName>
        <fullName evidence="2">Uncharacterized protein</fullName>
    </submittedName>
</protein>
<gene>
    <name evidence="2" type="ORF">PR048_022601</name>
</gene>
<proteinExistence type="predicted"/>
<name>A0ABQ9H1I8_9NEOP</name>
<feature type="region of interest" description="Disordered" evidence="1">
    <location>
        <begin position="1"/>
        <end position="22"/>
    </location>
</feature>
<evidence type="ECO:0000313" key="3">
    <source>
        <dbReference type="Proteomes" id="UP001159363"/>
    </source>
</evidence>
<dbReference type="EMBL" id="JARBHB010000008">
    <property type="protein sequence ID" value="KAJ8878134.1"/>
    <property type="molecule type" value="Genomic_DNA"/>
</dbReference>
<evidence type="ECO:0000313" key="2">
    <source>
        <dbReference type="EMBL" id="KAJ8878134.1"/>
    </source>
</evidence>